<comment type="caution">
    <text evidence="2">The sequence shown here is derived from an EMBL/GenBank/DDBJ whole genome shotgun (WGS) entry which is preliminary data.</text>
</comment>
<evidence type="ECO:0000256" key="1">
    <source>
        <dbReference type="SAM" id="SignalP"/>
    </source>
</evidence>
<evidence type="ECO:0008006" key="4">
    <source>
        <dbReference type="Google" id="ProtNLM"/>
    </source>
</evidence>
<accession>A0A1S1P6E0</accession>
<organism evidence="2 3">
    <name type="scientific">Methylorubrum extorquens</name>
    <name type="common">Methylobacterium dichloromethanicum</name>
    <name type="synonym">Methylobacterium extorquens</name>
    <dbReference type="NCBI Taxonomy" id="408"/>
    <lineage>
        <taxon>Bacteria</taxon>
        <taxon>Pseudomonadati</taxon>
        <taxon>Pseudomonadota</taxon>
        <taxon>Alphaproteobacteria</taxon>
        <taxon>Hyphomicrobiales</taxon>
        <taxon>Methylobacteriaceae</taxon>
        <taxon>Methylorubrum</taxon>
    </lineage>
</organism>
<sequence length="87" mass="8960">MKIATIMAAATMLVAGSVQAEAKGCIKGAIIGGAAGHYLANRGLVGAVAGCLGGRYLANRAARRRDVDYGQRVRRSDGYAPRGGYGY</sequence>
<gene>
    <name evidence="2" type="ORF">BK022_10530</name>
</gene>
<reference evidence="2 3" key="1">
    <citation type="submission" date="2016-10" db="EMBL/GenBank/DDBJ databases">
        <title>Draft genome sequence of Methylobacterium extorquens CP3, a seed endophyte of Crotalaria pumila with plant growth-promoting and metal tolerance properties.</title>
        <authorList>
            <person name="Sanchez-Lopez A.S."/>
            <person name="Van Hamme J.D."/>
            <person name="Thijs S."/>
            <person name="Mcammond B.M."/>
            <person name="Stevens V."/>
            <person name="Gonzalez-Chavez M.D.C."/>
            <person name="Vangronsveld J."/>
        </authorList>
    </citation>
    <scope>NUCLEOTIDE SEQUENCE [LARGE SCALE GENOMIC DNA]</scope>
    <source>
        <strain evidence="2 3">CP3</strain>
    </source>
</reference>
<evidence type="ECO:0000313" key="2">
    <source>
        <dbReference type="EMBL" id="OHV16676.1"/>
    </source>
</evidence>
<protein>
    <recommendedName>
        <fullName evidence="4">17 kDa surface antigen</fullName>
    </recommendedName>
</protein>
<name>A0A1S1P6E0_METEX</name>
<dbReference type="Proteomes" id="UP000180215">
    <property type="component" value="Unassembled WGS sequence"/>
</dbReference>
<dbReference type="EMBL" id="MNAO01000101">
    <property type="protein sequence ID" value="OHV16676.1"/>
    <property type="molecule type" value="Genomic_DNA"/>
</dbReference>
<proteinExistence type="predicted"/>
<feature type="signal peptide" evidence="1">
    <location>
        <begin position="1"/>
        <end position="20"/>
    </location>
</feature>
<keyword evidence="1" id="KW-0732">Signal</keyword>
<feature type="chain" id="PRO_5013136933" description="17 kDa surface antigen" evidence="1">
    <location>
        <begin position="21"/>
        <end position="87"/>
    </location>
</feature>
<evidence type="ECO:0000313" key="3">
    <source>
        <dbReference type="Proteomes" id="UP000180215"/>
    </source>
</evidence>
<dbReference type="AlphaFoldDB" id="A0A1S1P6E0"/>